<comment type="caution">
    <text evidence="2">The sequence shown here is derived from an EMBL/GenBank/DDBJ whole genome shotgun (WGS) entry which is preliminary data.</text>
</comment>
<dbReference type="RefSeq" id="XP_056520726.1">
    <property type="nucleotide sequence ID" value="XM_056667130.1"/>
</dbReference>
<organism evidence="2 3">
    <name type="scientific">Penicillium bovifimosum</name>
    <dbReference type="NCBI Taxonomy" id="126998"/>
    <lineage>
        <taxon>Eukaryota</taxon>
        <taxon>Fungi</taxon>
        <taxon>Dikarya</taxon>
        <taxon>Ascomycota</taxon>
        <taxon>Pezizomycotina</taxon>
        <taxon>Eurotiomycetes</taxon>
        <taxon>Eurotiomycetidae</taxon>
        <taxon>Eurotiales</taxon>
        <taxon>Aspergillaceae</taxon>
        <taxon>Penicillium</taxon>
    </lineage>
</organism>
<evidence type="ECO:0000313" key="2">
    <source>
        <dbReference type="EMBL" id="KAJ5130347.1"/>
    </source>
</evidence>
<dbReference type="EMBL" id="JAPQKL010000005">
    <property type="protein sequence ID" value="KAJ5130347.1"/>
    <property type="molecule type" value="Genomic_DNA"/>
</dbReference>
<protein>
    <submittedName>
        <fullName evidence="2">Uncharacterized protein</fullName>
    </submittedName>
</protein>
<feature type="compositionally biased region" description="Polar residues" evidence="1">
    <location>
        <begin position="104"/>
        <end position="114"/>
    </location>
</feature>
<sequence>MGRPRKYASVEERKAARSARAWKKRQAARAAEPLRFVEYRPPAAHRSTGITEQPPSYFPPGEVSTTEVEQLPPLNPGLEPWAPSTLEVLPVEVLPVDDIDEPQLKSTPDVSNEPVTHRETRQPRKKGMMTGESLL</sequence>
<evidence type="ECO:0000313" key="3">
    <source>
        <dbReference type="Proteomes" id="UP001149079"/>
    </source>
</evidence>
<dbReference type="Proteomes" id="UP001149079">
    <property type="component" value="Unassembled WGS sequence"/>
</dbReference>
<proteinExistence type="predicted"/>
<feature type="region of interest" description="Disordered" evidence="1">
    <location>
        <begin position="43"/>
        <end position="79"/>
    </location>
</feature>
<gene>
    <name evidence="2" type="ORF">N7515_006386</name>
</gene>
<reference evidence="2" key="1">
    <citation type="submission" date="2022-11" db="EMBL/GenBank/DDBJ databases">
        <authorList>
            <person name="Petersen C."/>
        </authorList>
    </citation>
    <scope>NUCLEOTIDE SEQUENCE</scope>
    <source>
        <strain evidence="2">IBT 22155</strain>
    </source>
</reference>
<name>A0A9W9GUM0_9EURO</name>
<feature type="region of interest" description="Disordered" evidence="1">
    <location>
        <begin position="1"/>
        <end position="27"/>
    </location>
</feature>
<evidence type="ECO:0000256" key="1">
    <source>
        <dbReference type="SAM" id="MobiDB-lite"/>
    </source>
</evidence>
<feature type="compositionally biased region" description="Basic residues" evidence="1">
    <location>
        <begin position="16"/>
        <end position="27"/>
    </location>
</feature>
<dbReference type="AlphaFoldDB" id="A0A9W9GUM0"/>
<dbReference type="GeneID" id="81406300"/>
<reference evidence="2" key="2">
    <citation type="journal article" date="2023" name="IMA Fungus">
        <title>Comparative genomic study of the Penicillium genus elucidates a diverse pangenome and 15 lateral gene transfer events.</title>
        <authorList>
            <person name="Petersen C."/>
            <person name="Sorensen T."/>
            <person name="Nielsen M.R."/>
            <person name="Sondergaard T.E."/>
            <person name="Sorensen J.L."/>
            <person name="Fitzpatrick D.A."/>
            <person name="Frisvad J.C."/>
            <person name="Nielsen K.L."/>
        </authorList>
    </citation>
    <scope>NUCLEOTIDE SEQUENCE</scope>
    <source>
        <strain evidence="2">IBT 22155</strain>
    </source>
</reference>
<accession>A0A9W9GUM0</accession>
<keyword evidence="3" id="KW-1185">Reference proteome</keyword>
<feature type="region of interest" description="Disordered" evidence="1">
    <location>
        <begin position="99"/>
        <end position="135"/>
    </location>
</feature>